<comment type="catalytic activity">
    <reaction evidence="1 9">
        <text>a 4-O-methyl-thymidine in DNA + L-cysteinyl-[protein] = a thymidine in DNA + S-methyl-L-cysteinyl-[protein]</text>
        <dbReference type="Rhea" id="RHEA:53428"/>
        <dbReference type="Rhea" id="RHEA-COMP:10131"/>
        <dbReference type="Rhea" id="RHEA-COMP:10132"/>
        <dbReference type="Rhea" id="RHEA-COMP:13555"/>
        <dbReference type="Rhea" id="RHEA-COMP:13556"/>
        <dbReference type="ChEBI" id="CHEBI:29950"/>
        <dbReference type="ChEBI" id="CHEBI:82612"/>
        <dbReference type="ChEBI" id="CHEBI:137386"/>
        <dbReference type="ChEBI" id="CHEBI:137387"/>
        <dbReference type="EC" id="2.1.1.63"/>
    </reaction>
</comment>
<evidence type="ECO:0000259" key="10">
    <source>
        <dbReference type="Pfam" id="PF01035"/>
    </source>
</evidence>
<dbReference type="PANTHER" id="PTHR10815:SF13">
    <property type="entry name" value="METHYLATED-DNA--PROTEIN-CYSTEINE METHYLTRANSFERASE"/>
    <property type="match status" value="1"/>
</dbReference>
<dbReference type="InterPro" id="IPR036631">
    <property type="entry name" value="MGMT_N_sf"/>
</dbReference>
<keyword evidence="4 9" id="KW-0489">Methyltransferase</keyword>
<dbReference type="HAMAP" id="MF_00772">
    <property type="entry name" value="OGT"/>
    <property type="match status" value="1"/>
</dbReference>
<feature type="active site" description="Nucleophile; methyl group acceptor" evidence="9">
    <location>
        <position position="124"/>
    </location>
</feature>
<evidence type="ECO:0000256" key="4">
    <source>
        <dbReference type="ARBA" id="ARBA00022603"/>
    </source>
</evidence>
<comment type="similarity">
    <text evidence="2 9">Belongs to the MGMT family.</text>
</comment>
<dbReference type="Pfam" id="PF01035">
    <property type="entry name" value="DNA_binding_1"/>
    <property type="match status" value="1"/>
</dbReference>
<dbReference type="EC" id="2.1.1.63" evidence="9"/>
<comment type="function">
    <text evidence="9">Involved in the cellular defense against the biological effects of O6-methylguanine (O6-MeG) and O4-methylthymine (O4-MeT) in DNA. Repairs the methylated nucleobase in DNA by stoichiometrically transferring the methyl group to a cysteine residue in the enzyme. This is a suicide reaction: the enzyme is irreversibly inactivated.</text>
</comment>
<evidence type="ECO:0000256" key="6">
    <source>
        <dbReference type="ARBA" id="ARBA00022763"/>
    </source>
</evidence>
<evidence type="ECO:0000256" key="1">
    <source>
        <dbReference type="ARBA" id="ARBA00001286"/>
    </source>
</evidence>
<evidence type="ECO:0000256" key="2">
    <source>
        <dbReference type="ARBA" id="ARBA00008711"/>
    </source>
</evidence>
<protein>
    <recommendedName>
        <fullName evidence="9">Methylated-DNA--protein-cysteine methyltransferase</fullName>
        <ecNumber evidence="9">2.1.1.63</ecNumber>
    </recommendedName>
    <alternativeName>
        <fullName evidence="9">6-O-methylguanine-DNA methyltransferase</fullName>
        <shortName evidence="9">MGMT</shortName>
    </alternativeName>
    <alternativeName>
        <fullName evidence="9">O-6-methylguanine-DNA-alkyltransferase</fullName>
    </alternativeName>
</protein>
<dbReference type="InterPro" id="IPR036217">
    <property type="entry name" value="MethylDNA_cys_MeTrfase_DNAb"/>
</dbReference>
<keyword evidence="7 9" id="KW-0234">DNA repair</keyword>
<dbReference type="GO" id="GO:0005737">
    <property type="term" value="C:cytoplasm"/>
    <property type="evidence" value="ECO:0007669"/>
    <property type="project" value="UniProtKB-SubCell"/>
</dbReference>
<dbReference type="Proteomes" id="UP000642920">
    <property type="component" value="Unassembled WGS sequence"/>
</dbReference>
<dbReference type="GO" id="GO:0032259">
    <property type="term" value="P:methylation"/>
    <property type="evidence" value="ECO:0007669"/>
    <property type="project" value="UniProtKB-KW"/>
</dbReference>
<evidence type="ECO:0000313" key="12">
    <source>
        <dbReference type="Proteomes" id="UP000642920"/>
    </source>
</evidence>
<dbReference type="InterPro" id="IPR036388">
    <property type="entry name" value="WH-like_DNA-bd_sf"/>
</dbReference>
<keyword evidence="12" id="KW-1185">Reference proteome</keyword>
<evidence type="ECO:0000256" key="5">
    <source>
        <dbReference type="ARBA" id="ARBA00022679"/>
    </source>
</evidence>
<dbReference type="Gene3D" id="1.10.10.10">
    <property type="entry name" value="Winged helix-like DNA-binding domain superfamily/Winged helix DNA-binding domain"/>
    <property type="match status" value="1"/>
</dbReference>
<dbReference type="PANTHER" id="PTHR10815">
    <property type="entry name" value="METHYLATED-DNA--PROTEIN-CYSTEINE METHYLTRANSFERASE"/>
    <property type="match status" value="1"/>
</dbReference>
<comment type="subcellular location">
    <subcellularLocation>
        <location evidence="9">Cytoplasm</location>
    </subcellularLocation>
</comment>
<dbReference type="RefSeq" id="WP_201923872.1">
    <property type="nucleotide sequence ID" value="NZ_JAERQG010000004.1"/>
</dbReference>
<dbReference type="PROSITE" id="PS00374">
    <property type="entry name" value="MGMT"/>
    <property type="match status" value="1"/>
</dbReference>
<dbReference type="InterPro" id="IPR014048">
    <property type="entry name" value="MethylDNA_cys_MeTrfase_DNA-bd"/>
</dbReference>
<dbReference type="NCBIfam" id="TIGR00589">
    <property type="entry name" value="ogt"/>
    <property type="match status" value="1"/>
</dbReference>
<evidence type="ECO:0000313" key="11">
    <source>
        <dbReference type="EMBL" id="MBL0766868.1"/>
    </source>
</evidence>
<keyword evidence="5 9" id="KW-0808">Transferase</keyword>
<gene>
    <name evidence="11" type="ORF">JKP34_16485</name>
</gene>
<keyword evidence="3 9" id="KW-0963">Cytoplasm</keyword>
<evidence type="ECO:0000256" key="3">
    <source>
        <dbReference type="ARBA" id="ARBA00022490"/>
    </source>
</evidence>
<comment type="miscellaneous">
    <text evidence="9">This enzyme catalyzes only one turnover and therefore is not strictly catalytic. According to one definition, an enzyme is a biocatalyst that acts repeatedly and over many reaction cycles.</text>
</comment>
<keyword evidence="6 9" id="KW-0227">DNA damage</keyword>
<feature type="domain" description="Methylated-DNA-[protein]-cysteine S-methyltransferase DNA binding" evidence="10">
    <location>
        <begin position="73"/>
        <end position="152"/>
    </location>
</feature>
<dbReference type="FunFam" id="1.10.10.10:FF:000214">
    <property type="entry name" value="Methylated-DNA--protein-cysteine methyltransferase"/>
    <property type="match status" value="1"/>
</dbReference>
<dbReference type="InterPro" id="IPR001497">
    <property type="entry name" value="MethylDNA_cys_MeTrfase_AS"/>
</dbReference>
<name>A0A937AIM6_9BACT</name>
<proteinExistence type="inferred from homology"/>
<dbReference type="GO" id="GO:0003908">
    <property type="term" value="F:methylated-DNA-[protein]-cysteine S-methyltransferase activity"/>
    <property type="evidence" value="ECO:0007669"/>
    <property type="project" value="UniProtKB-UniRule"/>
</dbReference>
<dbReference type="SUPFAM" id="SSF53155">
    <property type="entry name" value="Methylated DNA-protein cysteine methyltransferase domain"/>
    <property type="match status" value="1"/>
</dbReference>
<dbReference type="EMBL" id="JAERQG010000004">
    <property type="protein sequence ID" value="MBL0766868.1"/>
    <property type="molecule type" value="Genomic_DNA"/>
</dbReference>
<evidence type="ECO:0000256" key="9">
    <source>
        <dbReference type="HAMAP-Rule" id="MF_00772"/>
    </source>
</evidence>
<accession>A0A937AIM6</accession>
<dbReference type="AlphaFoldDB" id="A0A937AIM6"/>
<evidence type="ECO:0000256" key="8">
    <source>
        <dbReference type="ARBA" id="ARBA00049348"/>
    </source>
</evidence>
<comment type="caution">
    <text evidence="11">The sequence shown here is derived from an EMBL/GenBank/DDBJ whole genome shotgun (WGS) entry which is preliminary data.</text>
</comment>
<dbReference type="GO" id="GO:0006307">
    <property type="term" value="P:DNA alkylation repair"/>
    <property type="evidence" value="ECO:0007669"/>
    <property type="project" value="UniProtKB-UniRule"/>
</dbReference>
<reference evidence="11" key="1">
    <citation type="submission" date="2021-01" db="EMBL/GenBank/DDBJ databases">
        <title>Marivirga sp. nov., isolated from intertidal surface sediments.</title>
        <authorList>
            <person name="Zhang M."/>
        </authorList>
    </citation>
    <scope>NUCLEOTIDE SEQUENCE</scope>
    <source>
        <strain evidence="11">SM1354</strain>
    </source>
</reference>
<sequence>MSASAIYYIDSPLGKLLARFENELLEKLEFSETLGKNTSSVPVYVSIIEKQVKSYFEGKIQDFNIPYNLKGTNFQKTVWNKLLEIPYGKTISYGKLAALLGNPRKIRAVANAIGKNPLPIIIPCHRVVGKNGELTGYLGGLRRKKQLLELEGFKQLQLF</sequence>
<comment type="catalytic activity">
    <reaction evidence="8 9">
        <text>a 6-O-methyl-2'-deoxyguanosine in DNA + L-cysteinyl-[protein] = S-methyl-L-cysteinyl-[protein] + a 2'-deoxyguanosine in DNA</text>
        <dbReference type="Rhea" id="RHEA:24000"/>
        <dbReference type="Rhea" id="RHEA-COMP:10131"/>
        <dbReference type="Rhea" id="RHEA-COMP:10132"/>
        <dbReference type="Rhea" id="RHEA-COMP:11367"/>
        <dbReference type="Rhea" id="RHEA-COMP:11368"/>
        <dbReference type="ChEBI" id="CHEBI:29950"/>
        <dbReference type="ChEBI" id="CHEBI:82612"/>
        <dbReference type="ChEBI" id="CHEBI:85445"/>
        <dbReference type="ChEBI" id="CHEBI:85448"/>
        <dbReference type="EC" id="2.1.1.63"/>
    </reaction>
</comment>
<evidence type="ECO:0000256" key="7">
    <source>
        <dbReference type="ARBA" id="ARBA00023204"/>
    </source>
</evidence>
<dbReference type="InterPro" id="IPR023546">
    <property type="entry name" value="MGMT"/>
</dbReference>
<dbReference type="SUPFAM" id="SSF46767">
    <property type="entry name" value="Methylated DNA-protein cysteine methyltransferase, C-terminal domain"/>
    <property type="match status" value="1"/>
</dbReference>
<dbReference type="CDD" id="cd06445">
    <property type="entry name" value="ATase"/>
    <property type="match status" value="1"/>
</dbReference>
<organism evidence="11 12">
    <name type="scientific">Marivirga atlantica</name>
    <dbReference type="NCBI Taxonomy" id="1548457"/>
    <lineage>
        <taxon>Bacteria</taxon>
        <taxon>Pseudomonadati</taxon>
        <taxon>Bacteroidota</taxon>
        <taxon>Cytophagia</taxon>
        <taxon>Cytophagales</taxon>
        <taxon>Marivirgaceae</taxon>
        <taxon>Marivirga</taxon>
    </lineage>
</organism>